<dbReference type="FunFam" id="2.40.100.10:FF:000035">
    <property type="entry name" value="Peptidyl-prolyl cis-trans isomerase"/>
    <property type="match status" value="1"/>
</dbReference>
<dbReference type="Pfam" id="PF00160">
    <property type="entry name" value="Pro_isomerase"/>
    <property type="match status" value="1"/>
</dbReference>
<dbReference type="PROSITE" id="PS50072">
    <property type="entry name" value="CSA_PPIASE_2"/>
    <property type="match status" value="1"/>
</dbReference>
<comment type="function">
    <text evidence="2 6">PPIases accelerate the folding of proteins. It catalyzes the cis-trans isomerization of proline imidic peptide bonds in oligopeptides.</text>
</comment>
<dbReference type="EMBL" id="ML735077">
    <property type="protein sequence ID" value="KAB8199424.1"/>
    <property type="molecule type" value="Genomic_DNA"/>
</dbReference>
<reference evidence="8 9" key="1">
    <citation type="submission" date="2019-04" db="EMBL/GenBank/DDBJ databases">
        <title>Fungal friends and foes A comparative genomics study of 23 Aspergillus species from section Flavi.</title>
        <authorList>
            <consortium name="DOE Joint Genome Institute"/>
            <person name="Kjaerbolling I."/>
            <person name="Vesth T.C."/>
            <person name="Frisvad J.C."/>
            <person name="Nybo J.L."/>
            <person name="Theobald S."/>
            <person name="Kildgaard S."/>
            <person name="Petersen T.I."/>
            <person name="Kuo A."/>
            <person name="Sato A."/>
            <person name="Lyhne E.K."/>
            <person name="Kogle M.E."/>
            <person name="Wiebenga A."/>
            <person name="Kun R.S."/>
            <person name="Lubbers R.J."/>
            <person name="Makela M.R."/>
            <person name="Barry K."/>
            <person name="Chovatia M."/>
            <person name="Clum A."/>
            <person name="Daum C."/>
            <person name="Haridas S."/>
            <person name="He G."/>
            <person name="LaButti K."/>
            <person name="Lipzen A."/>
            <person name="Mondo S."/>
            <person name="Pangilinan J."/>
            <person name="Riley R."/>
            <person name="Salamov A."/>
            <person name="Simmons B.A."/>
            <person name="Magnuson J.K."/>
            <person name="Henrissat B."/>
            <person name="Mortensen U.H."/>
            <person name="Larsen T.O."/>
            <person name="De vries R.P."/>
            <person name="Grigoriev I.V."/>
            <person name="Machida M."/>
            <person name="Baker S.E."/>
            <person name="Andersen M.R."/>
        </authorList>
    </citation>
    <scope>NUCLEOTIDE SEQUENCE [LARGE SCALE GENOMIC DNA]</scope>
    <source>
        <strain evidence="8 9">CBS 117618</strain>
    </source>
</reference>
<feature type="domain" description="PPIase cyclophilin-type" evidence="7">
    <location>
        <begin position="17"/>
        <end position="180"/>
    </location>
</feature>
<dbReference type="Gene3D" id="2.40.100.10">
    <property type="entry name" value="Cyclophilin-like"/>
    <property type="match status" value="1"/>
</dbReference>
<dbReference type="GO" id="GO:0016018">
    <property type="term" value="F:cyclosporin A binding"/>
    <property type="evidence" value="ECO:0007669"/>
    <property type="project" value="TreeGrafter"/>
</dbReference>
<dbReference type="GO" id="GO:0005737">
    <property type="term" value="C:cytoplasm"/>
    <property type="evidence" value="ECO:0007669"/>
    <property type="project" value="TreeGrafter"/>
</dbReference>
<accession>A0A5N6D2E6</accession>
<dbReference type="OMA" id="SVWGQVI"/>
<organism evidence="8 9">
    <name type="scientific">Aspergillus parasiticus</name>
    <dbReference type="NCBI Taxonomy" id="5067"/>
    <lineage>
        <taxon>Eukaryota</taxon>
        <taxon>Fungi</taxon>
        <taxon>Dikarya</taxon>
        <taxon>Ascomycota</taxon>
        <taxon>Pezizomycotina</taxon>
        <taxon>Eurotiomycetes</taxon>
        <taxon>Eurotiomycetidae</taxon>
        <taxon>Eurotiales</taxon>
        <taxon>Aspergillaceae</taxon>
        <taxon>Aspergillus</taxon>
        <taxon>Aspergillus subgen. Circumdati</taxon>
    </lineage>
</organism>
<keyword evidence="4 6" id="KW-0413">Isomerase</keyword>
<dbReference type="EC" id="5.2.1.8" evidence="6"/>
<comment type="similarity">
    <text evidence="5">Belongs to the cyclophilin-type PPIase family. PPIase H subfamily.</text>
</comment>
<dbReference type="Proteomes" id="UP000326532">
    <property type="component" value="Unassembled WGS sequence"/>
</dbReference>
<evidence type="ECO:0000256" key="5">
    <source>
        <dbReference type="ARBA" id="ARBA00038512"/>
    </source>
</evidence>
<dbReference type="CDD" id="cd01926">
    <property type="entry name" value="cyclophilin_ABH_like"/>
    <property type="match status" value="1"/>
</dbReference>
<dbReference type="PANTHER" id="PTHR11071">
    <property type="entry name" value="PEPTIDYL-PROLYL CIS-TRANS ISOMERASE"/>
    <property type="match status" value="1"/>
</dbReference>
<comment type="catalytic activity">
    <reaction evidence="1 6">
        <text>[protein]-peptidylproline (omega=180) = [protein]-peptidylproline (omega=0)</text>
        <dbReference type="Rhea" id="RHEA:16237"/>
        <dbReference type="Rhea" id="RHEA-COMP:10747"/>
        <dbReference type="Rhea" id="RHEA-COMP:10748"/>
        <dbReference type="ChEBI" id="CHEBI:83833"/>
        <dbReference type="ChEBI" id="CHEBI:83834"/>
        <dbReference type="EC" id="5.2.1.8"/>
    </reaction>
</comment>
<evidence type="ECO:0000256" key="4">
    <source>
        <dbReference type="ARBA" id="ARBA00023235"/>
    </source>
</evidence>
<keyword evidence="9" id="KW-1185">Reference proteome</keyword>
<dbReference type="GO" id="GO:0006457">
    <property type="term" value="P:protein folding"/>
    <property type="evidence" value="ECO:0007669"/>
    <property type="project" value="InterPro"/>
</dbReference>
<name>A0A5N6D2E6_ASPPA</name>
<evidence type="ECO:0000256" key="1">
    <source>
        <dbReference type="ARBA" id="ARBA00000971"/>
    </source>
</evidence>
<gene>
    <name evidence="8" type="ORF">BDV34DRAFT_40852</name>
</gene>
<evidence type="ECO:0000256" key="2">
    <source>
        <dbReference type="ARBA" id="ARBA00002388"/>
    </source>
</evidence>
<dbReference type="AlphaFoldDB" id="A0A5N6D2E6"/>
<evidence type="ECO:0000259" key="7">
    <source>
        <dbReference type="PROSITE" id="PS50072"/>
    </source>
</evidence>
<dbReference type="InterPro" id="IPR024936">
    <property type="entry name" value="Cyclophilin-type_PPIase"/>
</dbReference>
<evidence type="ECO:0000256" key="6">
    <source>
        <dbReference type="RuleBase" id="RU363019"/>
    </source>
</evidence>
<dbReference type="InterPro" id="IPR002130">
    <property type="entry name" value="Cyclophilin-type_PPIase_dom"/>
</dbReference>
<protein>
    <recommendedName>
        <fullName evidence="6">Peptidyl-prolyl cis-trans isomerase</fullName>
        <shortName evidence="6">PPIase</shortName>
        <ecNumber evidence="6">5.2.1.8</ecNumber>
    </recommendedName>
</protein>
<dbReference type="PANTHER" id="PTHR11071:SF561">
    <property type="entry name" value="PEPTIDYL-PROLYL CIS-TRANS ISOMERASE D-RELATED"/>
    <property type="match status" value="1"/>
</dbReference>
<dbReference type="InterPro" id="IPR020892">
    <property type="entry name" value="Cyclophilin-type_PPIase_CS"/>
</dbReference>
<evidence type="ECO:0000313" key="8">
    <source>
        <dbReference type="EMBL" id="KAB8199424.1"/>
    </source>
</evidence>
<evidence type="ECO:0000313" key="9">
    <source>
        <dbReference type="Proteomes" id="UP000326532"/>
    </source>
</evidence>
<sequence length="181" mass="20097">MDSQVTSLAKTPNPVVFFDITLGGESLGRIKMELFSSITPRTAENFRQFCTGESKSPQGRPQGYKNSKFHRVIKDFMIQGGDFVNGDGTGSRTIYGTPRFQDENFDLKHDSPGLLSMANSGPNTNGCQFFITTTATPFLNNKHVVFGRVVEGMDVVRMIENTRTTRDKPNQDVIISQCGEM</sequence>
<proteinExistence type="inferred from homology"/>
<dbReference type="PIRSF" id="PIRSF001467">
    <property type="entry name" value="Peptidylpro_ismrse"/>
    <property type="match status" value="1"/>
</dbReference>
<dbReference type="SUPFAM" id="SSF50891">
    <property type="entry name" value="Cyclophilin-like"/>
    <property type="match status" value="1"/>
</dbReference>
<dbReference type="PRINTS" id="PR00153">
    <property type="entry name" value="CSAPPISMRASE"/>
</dbReference>
<dbReference type="VEuPathDB" id="FungiDB:BDV34DRAFT_40852"/>
<dbReference type="InterPro" id="IPR029000">
    <property type="entry name" value="Cyclophilin-like_dom_sf"/>
</dbReference>
<evidence type="ECO:0000256" key="3">
    <source>
        <dbReference type="ARBA" id="ARBA00023110"/>
    </source>
</evidence>
<dbReference type="PROSITE" id="PS00170">
    <property type="entry name" value="CSA_PPIASE_1"/>
    <property type="match status" value="1"/>
</dbReference>
<dbReference type="GO" id="GO:0003755">
    <property type="term" value="F:peptidyl-prolyl cis-trans isomerase activity"/>
    <property type="evidence" value="ECO:0007669"/>
    <property type="project" value="UniProtKB-UniRule"/>
</dbReference>
<keyword evidence="3 6" id="KW-0697">Rotamase</keyword>